<dbReference type="OrthoDB" id="5102889at2759"/>
<evidence type="ECO:0000313" key="2">
    <source>
        <dbReference type="EMBL" id="KAF4469741.1"/>
    </source>
</evidence>
<dbReference type="AlphaFoldDB" id="A0A8H4PH84"/>
<name>A0A8H4PH84_9HYPO</name>
<reference evidence="2 3" key="1">
    <citation type="submission" date="2020-01" db="EMBL/GenBank/DDBJ databases">
        <title>Identification and distribution of gene clusters putatively required for synthesis of sphingolipid metabolism inhibitors in phylogenetically diverse species of the filamentous fungus Fusarium.</title>
        <authorList>
            <person name="Kim H.-S."/>
            <person name="Busman M."/>
            <person name="Brown D.W."/>
            <person name="Divon H."/>
            <person name="Uhlig S."/>
            <person name="Proctor R.H."/>
        </authorList>
    </citation>
    <scope>NUCLEOTIDE SEQUENCE [LARGE SCALE GENOMIC DNA]</scope>
    <source>
        <strain evidence="2 3">NRRL 20459</strain>
    </source>
</reference>
<evidence type="ECO:0000256" key="1">
    <source>
        <dbReference type="SAM" id="MobiDB-lite"/>
    </source>
</evidence>
<dbReference type="EMBL" id="JAADYS010000437">
    <property type="protein sequence ID" value="KAF4469741.1"/>
    <property type="molecule type" value="Genomic_DNA"/>
</dbReference>
<dbReference type="Proteomes" id="UP000554235">
    <property type="component" value="Unassembled WGS sequence"/>
</dbReference>
<feature type="region of interest" description="Disordered" evidence="1">
    <location>
        <begin position="384"/>
        <end position="410"/>
    </location>
</feature>
<organism evidence="2 3">
    <name type="scientific">Fusarium albosuccineum</name>
    <dbReference type="NCBI Taxonomy" id="1237068"/>
    <lineage>
        <taxon>Eukaryota</taxon>
        <taxon>Fungi</taxon>
        <taxon>Dikarya</taxon>
        <taxon>Ascomycota</taxon>
        <taxon>Pezizomycotina</taxon>
        <taxon>Sordariomycetes</taxon>
        <taxon>Hypocreomycetidae</taxon>
        <taxon>Hypocreales</taxon>
        <taxon>Nectriaceae</taxon>
        <taxon>Fusarium</taxon>
        <taxon>Fusarium decemcellulare species complex</taxon>
    </lineage>
</organism>
<comment type="caution">
    <text evidence="2">The sequence shown here is derived from an EMBL/GenBank/DDBJ whole genome shotgun (WGS) entry which is preliminary data.</text>
</comment>
<proteinExistence type="predicted"/>
<feature type="region of interest" description="Disordered" evidence="1">
    <location>
        <begin position="206"/>
        <end position="240"/>
    </location>
</feature>
<evidence type="ECO:0000313" key="3">
    <source>
        <dbReference type="Proteomes" id="UP000554235"/>
    </source>
</evidence>
<keyword evidence="3" id="KW-1185">Reference proteome</keyword>
<sequence>MPHALEGQYAGASADTSRVSTVATNADGTWRELSPWIPQQCVYEQLLEKYDLGVSDHFPYLVNLHPALAGRESTPDHEEWHRGCSFQKVRSRNGHFNNIRQLAASMIDPQTGLEQGAPGNMAARNSISILCPKTIPDPSRDINVNERPLLLGDTPGTDFLHKTEGQDEPQESEGSEKTPWKFGTAIDHVEKRHEQQLHGETFDRSLVRPGCASSGLSPRLKPANGVTQHPSGPDGDSAWRLPDGDSYSLLANGTSLRDIKKLPRSRRRRVLRQHLVGNEPLVIQHPIDGAYQHSIRYFAMLKEKAGGDEFEQRILRDARQMFYEENVLIVFWDGLVNALVRRITVKIGRREFPNGRLVEALGHLSALSNLANLESISLKWDVDPADDSKAESDRTLRNPFSDDAYTFEKE</sequence>
<feature type="region of interest" description="Disordered" evidence="1">
    <location>
        <begin position="153"/>
        <end position="180"/>
    </location>
</feature>
<gene>
    <name evidence="2" type="ORF">FALBO_3362</name>
</gene>
<feature type="compositionally biased region" description="Basic and acidic residues" evidence="1">
    <location>
        <begin position="384"/>
        <end position="396"/>
    </location>
</feature>
<accession>A0A8H4PH84</accession>
<protein>
    <submittedName>
        <fullName evidence="2">Uncharacterized protein</fullName>
    </submittedName>
</protein>